<keyword evidence="9 10" id="KW-0998">Cell outer membrane</keyword>
<comment type="similarity">
    <text evidence="2 10 11">Belongs to the TonB-dependent receptor family.</text>
</comment>
<feature type="domain" description="TonB-dependent receptor plug" evidence="15">
    <location>
        <begin position="59"/>
        <end position="168"/>
    </location>
</feature>
<dbReference type="InterPro" id="IPR010104">
    <property type="entry name" value="TonB_rcpt_bac"/>
</dbReference>
<feature type="chain" id="PRO_5047138586" evidence="13">
    <location>
        <begin position="26"/>
        <end position="877"/>
    </location>
</feature>
<evidence type="ECO:0000256" key="13">
    <source>
        <dbReference type="SAM" id="SignalP"/>
    </source>
</evidence>
<dbReference type="EMBL" id="JAUHHC010000001">
    <property type="protein sequence ID" value="MDN3919733.1"/>
    <property type="molecule type" value="Genomic_DNA"/>
</dbReference>
<protein>
    <submittedName>
        <fullName evidence="16">TonB-dependent receptor</fullName>
    </submittedName>
</protein>
<evidence type="ECO:0000259" key="14">
    <source>
        <dbReference type="Pfam" id="PF00593"/>
    </source>
</evidence>
<proteinExistence type="inferred from homology"/>
<comment type="subcellular location">
    <subcellularLocation>
        <location evidence="1 10">Cell outer membrane</location>
        <topology evidence="1 10">Multi-pass membrane protein</topology>
    </subcellularLocation>
</comment>
<dbReference type="Pfam" id="PF07715">
    <property type="entry name" value="Plug"/>
    <property type="match status" value="1"/>
</dbReference>
<keyword evidence="7 10" id="KW-0472">Membrane</keyword>
<name>A0ABT8DP06_9BURK</name>
<evidence type="ECO:0000256" key="4">
    <source>
        <dbReference type="ARBA" id="ARBA00022452"/>
    </source>
</evidence>
<evidence type="ECO:0000256" key="6">
    <source>
        <dbReference type="ARBA" id="ARBA00023077"/>
    </source>
</evidence>
<dbReference type="RefSeq" id="WP_290358026.1">
    <property type="nucleotide sequence ID" value="NZ_JAUHHC010000001.1"/>
</dbReference>
<dbReference type="NCBIfam" id="TIGR01782">
    <property type="entry name" value="TonB-Xanth-Caul"/>
    <property type="match status" value="1"/>
</dbReference>
<keyword evidence="6 11" id="KW-0798">TonB box</keyword>
<dbReference type="InterPro" id="IPR000531">
    <property type="entry name" value="Beta-barrel_TonB"/>
</dbReference>
<evidence type="ECO:0000256" key="2">
    <source>
        <dbReference type="ARBA" id="ARBA00009810"/>
    </source>
</evidence>
<evidence type="ECO:0000256" key="7">
    <source>
        <dbReference type="ARBA" id="ARBA00023136"/>
    </source>
</evidence>
<keyword evidence="13" id="KW-0732">Signal</keyword>
<organism evidence="16 17">
    <name type="scientific">Roseateles violae</name>
    <dbReference type="NCBI Taxonomy" id="3058042"/>
    <lineage>
        <taxon>Bacteria</taxon>
        <taxon>Pseudomonadati</taxon>
        <taxon>Pseudomonadota</taxon>
        <taxon>Betaproteobacteria</taxon>
        <taxon>Burkholderiales</taxon>
        <taxon>Sphaerotilaceae</taxon>
        <taxon>Roseateles</taxon>
    </lineage>
</organism>
<dbReference type="Gene3D" id="2.40.170.20">
    <property type="entry name" value="TonB-dependent receptor, beta-barrel domain"/>
    <property type="match status" value="1"/>
</dbReference>
<evidence type="ECO:0000256" key="1">
    <source>
        <dbReference type="ARBA" id="ARBA00004571"/>
    </source>
</evidence>
<keyword evidence="4 10" id="KW-1134">Transmembrane beta strand</keyword>
<dbReference type="InterPro" id="IPR036942">
    <property type="entry name" value="Beta-barrel_TonB_sf"/>
</dbReference>
<dbReference type="CDD" id="cd01347">
    <property type="entry name" value="ligand_gated_channel"/>
    <property type="match status" value="1"/>
</dbReference>
<evidence type="ECO:0000313" key="16">
    <source>
        <dbReference type="EMBL" id="MDN3919733.1"/>
    </source>
</evidence>
<dbReference type="PANTHER" id="PTHR40980:SF3">
    <property type="entry name" value="TONB-DEPENDENT RECEPTOR-LIKE BETA-BARREL DOMAIN-CONTAINING PROTEIN"/>
    <property type="match status" value="1"/>
</dbReference>
<keyword evidence="3 10" id="KW-0813">Transport</keyword>
<dbReference type="InterPro" id="IPR012910">
    <property type="entry name" value="Plug_dom"/>
</dbReference>
<keyword evidence="5 10" id="KW-0812">Transmembrane</keyword>
<evidence type="ECO:0000256" key="5">
    <source>
        <dbReference type="ARBA" id="ARBA00022692"/>
    </source>
</evidence>
<evidence type="ECO:0000313" key="17">
    <source>
        <dbReference type="Proteomes" id="UP001228044"/>
    </source>
</evidence>
<evidence type="ECO:0000256" key="12">
    <source>
        <dbReference type="SAM" id="MobiDB-lite"/>
    </source>
</evidence>
<dbReference type="PANTHER" id="PTHR40980">
    <property type="entry name" value="PLUG DOMAIN-CONTAINING PROTEIN"/>
    <property type="match status" value="1"/>
</dbReference>
<sequence>MKVKQSPIAAAVTLTLLSVSVAAQAQQAEQKPAEGQQQLETVVVTGIRASLQSAATIKKNASAVVDAVSAEDIGKLPDTDVAQSLGRIPGVSVGRAFGQGATVSIRGSDPQMTYTTLNGQTIASTGWYDQLDIDRSFNYSLLPPELIGGMEVYKSSQADLTEGGIGGTVIVKTRKPLDMAANSGFATVRYGGGTISDNNKEVSGLYSWKNEAKTFGALIGGAYSEGSYIRNGIEADNRWAGDVAPTAFVQDRKREALNLVLQAKPMQGLELGLNALHLKLDANNSNSSDYIFQDPSCDKRNTDVKSDFNPTGMCVHSTTTAAKPLMNQFFQNWARAAEMKSDSVTVDAHYKVDGAKFDFVLGSTKADGGTSLTTNYAYGWWDTPAKWQGTIDATGKQIVLSPTKDQSFSAANLPKTSSPETWATSKGPNQDEEKYLQLDGTFDLNWGAINAFKTGIRYADHTFEKRSFRPVWAATIAPVDTATLFKGTVDAASWQIPRPNIDAMIANTAKNVSSWIEDRSGFGQLNEKNTAVYGMLDFAAENMRGNFGLRWISTDATSTGYAYDGTPLASGDYAGNANWGHSTSSTKSKYNDVLPSVNVAFDLRKDLVLRAAAAQAITRPNFANLFGTQVSGYNDDRVGNETWTVGNIALKPMKSSQVDLSLEYYYGRGNLISATYFNKDIQNFITANVKQNQKVGLVDPGSGVDNWTVQSFVNAGGGRLQGLELQANHAFGNGFGVVANYTFTDGTAPASSYADALGIFTQSSKHNMNLVGYFENEMLSGRLAYNYRSKYMIREGAYWYGNRMHDNYGTLDASFGWNINKWLRLSLDVVNITKEDDVQYGVAAPSNTAIKDPLKAGYPAWSFKGETTYMLGLTAKF</sequence>
<dbReference type="Pfam" id="PF00593">
    <property type="entry name" value="TonB_dep_Rec_b-barrel"/>
    <property type="match status" value="1"/>
</dbReference>
<evidence type="ECO:0000259" key="15">
    <source>
        <dbReference type="Pfam" id="PF07715"/>
    </source>
</evidence>
<gene>
    <name evidence="16" type="ORF">QWJ38_05475</name>
</gene>
<reference evidence="16 17" key="1">
    <citation type="submission" date="2023-06" db="EMBL/GenBank/DDBJ databases">
        <title>Pelomonas sp. PFR6 16S ribosomal RNA gene Genome sequencing and assembly.</title>
        <authorList>
            <person name="Woo H."/>
        </authorList>
    </citation>
    <scope>NUCLEOTIDE SEQUENCE [LARGE SCALE GENOMIC DNA]</scope>
    <source>
        <strain evidence="16 17">PFR6</strain>
    </source>
</reference>
<dbReference type="PROSITE" id="PS52016">
    <property type="entry name" value="TONB_DEPENDENT_REC_3"/>
    <property type="match status" value="1"/>
</dbReference>
<feature type="compositionally biased region" description="Polar residues" evidence="12">
    <location>
        <begin position="408"/>
        <end position="428"/>
    </location>
</feature>
<dbReference type="SUPFAM" id="SSF56935">
    <property type="entry name" value="Porins"/>
    <property type="match status" value="1"/>
</dbReference>
<accession>A0ABT8DP06</accession>
<comment type="caution">
    <text evidence="16">The sequence shown here is derived from an EMBL/GenBank/DDBJ whole genome shotgun (WGS) entry which is preliminary data.</text>
</comment>
<feature type="signal peptide" evidence="13">
    <location>
        <begin position="1"/>
        <end position="25"/>
    </location>
</feature>
<evidence type="ECO:0000256" key="8">
    <source>
        <dbReference type="ARBA" id="ARBA00023170"/>
    </source>
</evidence>
<evidence type="ECO:0000256" key="10">
    <source>
        <dbReference type="PROSITE-ProRule" id="PRU01360"/>
    </source>
</evidence>
<evidence type="ECO:0000256" key="3">
    <source>
        <dbReference type="ARBA" id="ARBA00022448"/>
    </source>
</evidence>
<evidence type="ECO:0000256" key="9">
    <source>
        <dbReference type="ARBA" id="ARBA00023237"/>
    </source>
</evidence>
<dbReference type="InterPro" id="IPR039426">
    <property type="entry name" value="TonB-dep_rcpt-like"/>
</dbReference>
<feature type="domain" description="TonB-dependent receptor-like beta-barrel" evidence="14">
    <location>
        <begin position="366"/>
        <end position="832"/>
    </location>
</feature>
<dbReference type="Proteomes" id="UP001228044">
    <property type="component" value="Unassembled WGS sequence"/>
</dbReference>
<keyword evidence="8 16" id="KW-0675">Receptor</keyword>
<feature type="region of interest" description="Disordered" evidence="12">
    <location>
        <begin position="408"/>
        <end position="430"/>
    </location>
</feature>
<keyword evidence="17" id="KW-1185">Reference proteome</keyword>
<dbReference type="Gene3D" id="2.170.130.10">
    <property type="entry name" value="TonB-dependent receptor, plug domain"/>
    <property type="match status" value="1"/>
</dbReference>
<dbReference type="InterPro" id="IPR037066">
    <property type="entry name" value="Plug_dom_sf"/>
</dbReference>
<evidence type="ECO:0000256" key="11">
    <source>
        <dbReference type="RuleBase" id="RU003357"/>
    </source>
</evidence>